<protein>
    <submittedName>
        <fullName evidence="4">RNA pseudouridine synthase</fullName>
    </submittedName>
</protein>
<gene>
    <name evidence="4" type="ORF">OM074_18160</name>
</gene>
<dbReference type="Pfam" id="PF00849">
    <property type="entry name" value="PseudoU_synth_2"/>
    <property type="match status" value="1"/>
</dbReference>
<proteinExistence type="inferred from homology"/>
<organism evidence="4 5">
    <name type="scientific">Plebeiibacterium marinum</name>
    <dbReference type="NCBI Taxonomy" id="2992111"/>
    <lineage>
        <taxon>Bacteria</taxon>
        <taxon>Pseudomonadati</taxon>
        <taxon>Bacteroidota</taxon>
        <taxon>Bacteroidia</taxon>
        <taxon>Marinilabiliales</taxon>
        <taxon>Marinilabiliaceae</taxon>
        <taxon>Plebeiibacterium</taxon>
    </lineage>
</organism>
<dbReference type="GO" id="GO:0003723">
    <property type="term" value="F:RNA binding"/>
    <property type="evidence" value="ECO:0007669"/>
    <property type="project" value="InterPro"/>
</dbReference>
<dbReference type="GO" id="GO:0140098">
    <property type="term" value="F:catalytic activity, acting on RNA"/>
    <property type="evidence" value="ECO:0007669"/>
    <property type="project" value="UniProtKB-ARBA"/>
</dbReference>
<dbReference type="GO" id="GO:0001522">
    <property type="term" value="P:pseudouridine synthesis"/>
    <property type="evidence" value="ECO:0007669"/>
    <property type="project" value="InterPro"/>
</dbReference>
<dbReference type="PANTHER" id="PTHR21600">
    <property type="entry name" value="MITOCHONDRIAL RNA PSEUDOURIDINE SYNTHASE"/>
    <property type="match status" value="1"/>
</dbReference>
<evidence type="ECO:0000313" key="5">
    <source>
        <dbReference type="Proteomes" id="UP001207408"/>
    </source>
</evidence>
<name>A0AAE3MHF9_9BACT</name>
<evidence type="ECO:0000256" key="1">
    <source>
        <dbReference type="ARBA" id="ARBA00010876"/>
    </source>
</evidence>
<evidence type="ECO:0000259" key="3">
    <source>
        <dbReference type="Pfam" id="PF00849"/>
    </source>
</evidence>
<keyword evidence="5" id="KW-1185">Reference proteome</keyword>
<dbReference type="RefSeq" id="WP_301201983.1">
    <property type="nucleotide sequence ID" value="NZ_JAPDPI010000050.1"/>
</dbReference>
<evidence type="ECO:0000256" key="2">
    <source>
        <dbReference type="ARBA" id="ARBA00023235"/>
    </source>
</evidence>
<dbReference type="InterPro" id="IPR020103">
    <property type="entry name" value="PsdUridine_synth_cat_dom_sf"/>
</dbReference>
<dbReference type="InterPro" id="IPR050188">
    <property type="entry name" value="RluA_PseudoU_synthase"/>
</dbReference>
<dbReference type="GO" id="GO:0006396">
    <property type="term" value="P:RNA processing"/>
    <property type="evidence" value="ECO:0007669"/>
    <property type="project" value="UniProtKB-ARBA"/>
</dbReference>
<reference evidence="4" key="1">
    <citation type="submission" date="2022-10" db="EMBL/GenBank/DDBJ databases">
        <authorList>
            <person name="Yu W.X."/>
        </authorList>
    </citation>
    <scope>NUCLEOTIDE SEQUENCE</scope>
    <source>
        <strain evidence="4">D04</strain>
    </source>
</reference>
<dbReference type="PANTHER" id="PTHR21600:SF83">
    <property type="entry name" value="PSEUDOURIDYLATE SYNTHASE RPUSD4, MITOCHONDRIAL"/>
    <property type="match status" value="1"/>
</dbReference>
<feature type="domain" description="Pseudouridine synthase RsuA/RluA-like" evidence="3">
    <location>
        <begin position="9"/>
        <end position="164"/>
    </location>
</feature>
<dbReference type="GO" id="GO:0009982">
    <property type="term" value="F:pseudouridine synthase activity"/>
    <property type="evidence" value="ECO:0007669"/>
    <property type="project" value="InterPro"/>
</dbReference>
<sequence>MEVLFEDNHIIAVNKSNSEIVQGDKTGDDALCDKVKAYIKKKYNKPGDVYLGVVHRIDRPVSGVVVFARTSKAAARLSKMFQDKEVKKTYWAIVKNLPEEDEGRLVHYMIKNQEKNRSKAFDAPKKNSKEAILNYKLVSSSANYHLLEVDLETGRHHQIRCQLAKIGCPIRGDLKYGAPRSLKGGGINLHARKIQFMHPVKKEPIEIIAPVPKEESLWNEFDNVVGNI</sequence>
<dbReference type="CDD" id="cd02869">
    <property type="entry name" value="PseudoU_synth_RluA_like"/>
    <property type="match status" value="1"/>
</dbReference>
<keyword evidence="2" id="KW-0413">Isomerase</keyword>
<dbReference type="Proteomes" id="UP001207408">
    <property type="component" value="Unassembled WGS sequence"/>
</dbReference>
<comment type="caution">
    <text evidence="4">The sequence shown here is derived from an EMBL/GenBank/DDBJ whole genome shotgun (WGS) entry which is preliminary data.</text>
</comment>
<comment type="similarity">
    <text evidence="1">Belongs to the pseudouridine synthase RluA family.</text>
</comment>
<accession>A0AAE3MHF9</accession>
<evidence type="ECO:0000313" key="4">
    <source>
        <dbReference type="EMBL" id="MCW3807556.1"/>
    </source>
</evidence>
<dbReference type="InterPro" id="IPR006145">
    <property type="entry name" value="PsdUridine_synth_RsuA/RluA"/>
</dbReference>
<dbReference type="EMBL" id="JAPDPI010000050">
    <property type="protein sequence ID" value="MCW3807556.1"/>
    <property type="molecule type" value="Genomic_DNA"/>
</dbReference>
<dbReference type="SUPFAM" id="SSF55120">
    <property type="entry name" value="Pseudouridine synthase"/>
    <property type="match status" value="1"/>
</dbReference>
<dbReference type="AlphaFoldDB" id="A0AAE3MHF9"/>
<dbReference type="InterPro" id="IPR006224">
    <property type="entry name" value="PsdUridine_synth_RluA-like_CS"/>
</dbReference>
<dbReference type="PROSITE" id="PS01129">
    <property type="entry name" value="PSI_RLU"/>
    <property type="match status" value="1"/>
</dbReference>
<dbReference type="Gene3D" id="3.30.2350.10">
    <property type="entry name" value="Pseudouridine synthase"/>
    <property type="match status" value="1"/>
</dbReference>